<evidence type="ECO:0000256" key="10">
    <source>
        <dbReference type="ARBA" id="ARBA00037927"/>
    </source>
</evidence>
<dbReference type="FunFam" id="1.20.140.10:FF:000006">
    <property type="entry name" value="Glutaryl-CoA dehydrogenase, mitochondrial"/>
    <property type="match status" value="1"/>
</dbReference>
<dbReference type="OrthoDB" id="435240at2759"/>
<dbReference type="Pfam" id="PF02770">
    <property type="entry name" value="Acyl-CoA_dh_M"/>
    <property type="match status" value="1"/>
</dbReference>
<comment type="pathway">
    <text evidence="9">Amino-acid metabolism; lysine degradation.</text>
</comment>
<name>A0A0M0JGV8_9EUKA</name>
<evidence type="ECO:0000259" key="15">
    <source>
        <dbReference type="Pfam" id="PF02770"/>
    </source>
</evidence>
<dbReference type="InterPro" id="IPR009100">
    <property type="entry name" value="AcylCoA_DH/oxidase_NM_dom_sf"/>
</dbReference>
<dbReference type="GO" id="GO:0046949">
    <property type="term" value="P:fatty-acyl-CoA biosynthetic process"/>
    <property type="evidence" value="ECO:0007669"/>
    <property type="project" value="TreeGrafter"/>
</dbReference>
<proteinExistence type="inferred from homology"/>
<dbReference type="Gene3D" id="2.40.110.10">
    <property type="entry name" value="Butyryl-CoA Dehydrogenase, subunit A, domain 2"/>
    <property type="match status" value="1"/>
</dbReference>
<sequence length="405" mass="43540">MMRRLETLGLGLRARGATAATSRRMLSTEPLPTAPVFEKSMPSLATGTFDWRDPLKLSASLTDEELAMYQTSRDFAQRELLPGVVNATRAGTFDRGIMNAFGQMGLLGLTVPKEQKQRWLPQLASGAKVGCFGLTEPNHGSDPSGMETKAAWDGYTGEWVLSGSKTWITNSPIADLALVWARADADNGAVRGFLIDRAAVDRVQPGAFATPAIEGKLSLKASITGSIFLDGVRVPRCAMLPYARGLGGPFACLNSARYGISWGAMGAAEACVEIARGYTLERKQFGAPLAAQQLIQKKLADAVTEIGLGLHAALAVGRAKERHDFSPEMISLVKRNSCGKALEIARNCRDMLGGNGIQDEYHIMRHSTNLETVNTYEGTHDVHALILGKAITGENAFVSGAAYRR</sequence>
<evidence type="ECO:0000256" key="1">
    <source>
        <dbReference type="ARBA" id="ARBA00001974"/>
    </source>
</evidence>
<comment type="pathway">
    <text evidence="10">Amino-acid metabolism; tryptophan metabolism.</text>
</comment>
<dbReference type="SUPFAM" id="SSF56645">
    <property type="entry name" value="Acyl-CoA dehydrogenase NM domain-like"/>
    <property type="match status" value="1"/>
</dbReference>
<dbReference type="InterPro" id="IPR013786">
    <property type="entry name" value="AcylCoA_DH/ox_N"/>
</dbReference>
<dbReference type="InterPro" id="IPR036250">
    <property type="entry name" value="AcylCo_DH-like_C"/>
</dbReference>
<protein>
    <recommendedName>
        <fullName evidence="11">glutaryl-CoA dehydrogenase (ETF)</fullName>
        <ecNumber evidence="11">1.3.8.6</ecNumber>
    </recommendedName>
</protein>
<dbReference type="InterPro" id="IPR037069">
    <property type="entry name" value="AcylCoA_DH/ox_N_sf"/>
</dbReference>
<dbReference type="InterPro" id="IPR006089">
    <property type="entry name" value="Acyl-CoA_DH_CS"/>
</dbReference>
<dbReference type="GO" id="GO:0033539">
    <property type="term" value="P:fatty acid beta-oxidation using acyl-CoA dehydrogenase"/>
    <property type="evidence" value="ECO:0007669"/>
    <property type="project" value="TreeGrafter"/>
</dbReference>
<evidence type="ECO:0000256" key="5">
    <source>
        <dbReference type="ARBA" id="ARBA00022827"/>
    </source>
</evidence>
<dbReference type="PANTHER" id="PTHR42807">
    <property type="entry name" value="GLUTARYL-COA DEHYDROGENASE, MITOCHONDRIAL"/>
    <property type="match status" value="1"/>
</dbReference>
<evidence type="ECO:0000256" key="6">
    <source>
        <dbReference type="ARBA" id="ARBA00022946"/>
    </source>
</evidence>
<keyword evidence="18" id="KW-1185">Reference proteome</keyword>
<dbReference type="GO" id="GO:0050660">
    <property type="term" value="F:flavin adenine dinucleotide binding"/>
    <property type="evidence" value="ECO:0007669"/>
    <property type="project" value="InterPro"/>
</dbReference>
<evidence type="ECO:0000256" key="3">
    <source>
        <dbReference type="ARBA" id="ARBA00009347"/>
    </source>
</evidence>
<dbReference type="Pfam" id="PF00441">
    <property type="entry name" value="Acyl-CoA_dh_1"/>
    <property type="match status" value="1"/>
</dbReference>
<evidence type="ECO:0000259" key="16">
    <source>
        <dbReference type="Pfam" id="PF02771"/>
    </source>
</evidence>
<dbReference type="InterPro" id="IPR009075">
    <property type="entry name" value="AcylCo_DH/oxidase_C"/>
</dbReference>
<dbReference type="GO" id="GO:0005759">
    <property type="term" value="C:mitochondrial matrix"/>
    <property type="evidence" value="ECO:0007669"/>
    <property type="project" value="UniProtKB-SubCell"/>
</dbReference>
<evidence type="ECO:0000256" key="9">
    <source>
        <dbReference type="ARBA" id="ARBA00037899"/>
    </source>
</evidence>
<dbReference type="PROSITE" id="PS00073">
    <property type="entry name" value="ACYL_COA_DH_2"/>
    <property type="match status" value="1"/>
</dbReference>
<dbReference type="GO" id="GO:0004361">
    <property type="term" value="F:glutaryl-CoA dehydrogenase activity"/>
    <property type="evidence" value="ECO:0007669"/>
    <property type="project" value="UniProtKB-EC"/>
</dbReference>
<organism evidence="17 18">
    <name type="scientific">Chrysochromulina tobinii</name>
    <dbReference type="NCBI Taxonomy" id="1460289"/>
    <lineage>
        <taxon>Eukaryota</taxon>
        <taxon>Haptista</taxon>
        <taxon>Haptophyta</taxon>
        <taxon>Prymnesiophyceae</taxon>
        <taxon>Prymnesiales</taxon>
        <taxon>Chrysochromulinaceae</taxon>
        <taxon>Chrysochromulina</taxon>
    </lineage>
</organism>
<keyword evidence="8" id="KW-0496">Mitochondrion</keyword>
<evidence type="ECO:0000313" key="18">
    <source>
        <dbReference type="Proteomes" id="UP000037460"/>
    </source>
</evidence>
<comment type="caution">
    <text evidence="17">The sequence shown here is derived from an EMBL/GenBank/DDBJ whole genome shotgun (WGS) entry which is preliminary data.</text>
</comment>
<gene>
    <name evidence="17" type="ORF">Ctob_005974</name>
</gene>
<feature type="domain" description="Acyl-CoA dehydrogenase/oxidase N-terminal" evidence="16">
    <location>
        <begin position="62"/>
        <end position="114"/>
    </location>
</feature>
<evidence type="ECO:0000313" key="17">
    <source>
        <dbReference type="EMBL" id="KOO25705.1"/>
    </source>
</evidence>
<comment type="subcellular location">
    <subcellularLocation>
        <location evidence="2">Mitochondrion matrix</location>
    </subcellularLocation>
</comment>
<comment type="catalytic activity">
    <reaction evidence="12">
        <text>glutaryl-CoA + oxidized [electron-transfer flavoprotein] + 2 H(+) = (2E)-butenoyl-CoA + reduced [electron-transfer flavoprotein] + CO2</text>
        <dbReference type="Rhea" id="RHEA:13389"/>
        <dbReference type="Rhea" id="RHEA-COMP:10685"/>
        <dbReference type="Rhea" id="RHEA-COMP:10686"/>
        <dbReference type="ChEBI" id="CHEBI:15378"/>
        <dbReference type="ChEBI" id="CHEBI:16526"/>
        <dbReference type="ChEBI" id="CHEBI:57332"/>
        <dbReference type="ChEBI" id="CHEBI:57378"/>
        <dbReference type="ChEBI" id="CHEBI:57692"/>
        <dbReference type="ChEBI" id="CHEBI:58307"/>
        <dbReference type="EC" id="1.3.8.6"/>
    </reaction>
</comment>
<dbReference type="Pfam" id="PF02771">
    <property type="entry name" value="Acyl-CoA_dh_N"/>
    <property type="match status" value="1"/>
</dbReference>
<dbReference type="EC" id="1.3.8.6" evidence="11"/>
<evidence type="ECO:0000259" key="14">
    <source>
        <dbReference type="Pfam" id="PF00441"/>
    </source>
</evidence>
<evidence type="ECO:0000256" key="8">
    <source>
        <dbReference type="ARBA" id="ARBA00023128"/>
    </source>
</evidence>
<evidence type="ECO:0000256" key="7">
    <source>
        <dbReference type="ARBA" id="ARBA00023002"/>
    </source>
</evidence>
<evidence type="ECO:0000256" key="11">
    <source>
        <dbReference type="ARBA" id="ARBA00039033"/>
    </source>
</evidence>
<dbReference type="Gene3D" id="1.20.140.10">
    <property type="entry name" value="Butyryl-CoA Dehydrogenase, subunit A, domain 3"/>
    <property type="match status" value="1"/>
</dbReference>
<keyword evidence="5 13" id="KW-0274">FAD</keyword>
<dbReference type="EMBL" id="JWZX01002940">
    <property type="protein sequence ID" value="KOO25705.1"/>
    <property type="molecule type" value="Genomic_DNA"/>
</dbReference>
<evidence type="ECO:0000256" key="12">
    <source>
        <dbReference type="ARBA" id="ARBA00049493"/>
    </source>
</evidence>
<keyword evidence="7 13" id="KW-0560">Oxidoreductase</keyword>
<reference evidence="18" key="1">
    <citation type="journal article" date="2015" name="PLoS Genet.">
        <title>Genome Sequence and Transcriptome Analyses of Chrysochromulina tobin: Metabolic Tools for Enhanced Algal Fitness in the Prominent Order Prymnesiales (Haptophyceae).</title>
        <authorList>
            <person name="Hovde B.T."/>
            <person name="Deodato C.R."/>
            <person name="Hunsperger H.M."/>
            <person name="Ryken S.A."/>
            <person name="Yost W."/>
            <person name="Jha R.K."/>
            <person name="Patterson J."/>
            <person name="Monnat R.J. Jr."/>
            <person name="Barlow S.B."/>
            <person name="Starkenburg S.R."/>
            <person name="Cattolico R.A."/>
        </authorList>
    </citation>
    <scope>NUCLEOTIDE SEQUENCE</scope>
    <source>
        <strain evidence="18">CCMP291</strain>
    </source>
</reference>
<dbReference type="Gene3D" id="1.10.540.10">
    <property type="entry name" value="Acyl-CoA dehydrogenase/oxidase, N-terminal domain"/>
    <property type="match status" value="1"/>
</dbReference>
<dbReference type="SUPFAM" id="SSF47203">
    <property type="entry name" value="Acyl-CoA dehydrogenase C-terminal domain-like"/>
    <property type="match status" value="1"/>
</dbReference>
<dbReference type="InterPro" id="IPR006091">
    <property type="entry name" value="Acyl-CoA_Oxase/DH_mid-dom"/>
</dbReference>
<dbReference type="AlphaFoldDB" id="A0A0M0JGV8"/>
<accession>A0A0M0JGV8</accession>
<comment type="cofactor">
    <cofactor evidence="1 13">
        <name>FAD</name>
        <dbReference type="ChEBI" id="CHEBI:57692"/>
    </cofactor>
</comment>
<feature type="domain" description="Acyl-CoA oxidase/dehydrogenase middle" evidence="15">
    <location>
        <begin position="131"/>
        <end position="232"/>
    </location>
</feature>
<feature type="domain" description="Acyl-CoA dehydrogenase/oxidase C-terminal" evidence="14">
    <location>
        <begin position="251"/>
        <end position="391"/>
    </location>
</feature>
<evidence type="ECO:0000256" key="2">
    <source>
        <dbReference type="ARBA" id="ARBA00004305"/>
    </source>
</evidence>
<dbReference type="InterPro" id="IPR052033">
    <property type="entry name" value="Glutaryl-CoA_DH_mitochondrial"/>
</dbReference>
<keyword evidence="6" id="KW-0809">Transit peptide</keyword>
<dbReference type="Proteomes" id="UP000037460">
    <property type="component" value="Unassembled WGS sequence"/>
</dbReference>
<keyword evidence="4 13" id="KW-0285">Flavoprotein</keyword>
<evidence type="ECO:0000256" key="4">
    <source>
        <dbReference type="ARBA" id="ARBA00022630"/>
    </source>
</evidence>
<evidence type="ECO:0000256" key="13">
    <source>
        <dbReference type="RuleBase" id="RU362125"/>
    </source>
</evidence>
<comment type="similarity">
    <text evidence="3 13">Belongs to the acyl-CoA dehydrogenase family.</text>
</comment>
<dbReference type="InterPro" id="IPR046373">
    <property type="entry name" value="Acyl-CoA_Oxase/DH_mid-dom_sf"/>
</dbReference>
<dbReference type="PANTHER" id="PTHR42807:SF1">
    <property type="entry name" value="GLUTARYL-COA DEHYDROGENASE, MITOCHONDRIAL"/>
    <property type="match status" value="1"/>
</dbReference>
<dbReference type="GO" id="GO:0000062">
    <property type="term" value="F:fatty-acyl-CoA binding"/>
    <property type="evidence" value="ECO:0007669"/>
    <property type="project" value="TreeGrafter"/>
</dbReference>
<dbReference type="GO" id="GO:0005743">
    <property type="term" value="C:mitochondrial inner membrane"/>
    <property type="evidence" value="ECO:0007669"/>
    <property type="project" value="TreeGrafter"/>
</dbReference>